<dbReference type="KEGG" id="ccp:CHC_T00000943001"/>
<dbReference type="GeneID" id="17325954"/>
<accession>R7QIJ8</accession>
<proteinExistence type="predicted"/>
<name>R7QIJ8_CHOCR</name>
<gene>
    <name evidence="1" type="ORF">CHC_T00000943001</name>
</gene>
<evidence type="ECO:0000313" key="1">
    <source>
        <dbReference type="EMBL" id="CDF38342.1"/>
    </source>
</evidence>
<reference evidence="2" key="1">
    <citation type="journal article" date="2013" name="Proc. Natl. Acad. Sci. U.S.A.">
        <title>Genome structure and metabolic features in the red seaweed Chondrus crispus shed light on evolution of the Archaeplastida.</title>
        <authorList>
            <person name="Collen J."/>
            <person name="Porcel B."/>
            <person name="Carre W."/>
            <person name="Ball S.G."/>
            <person name="Chaparro C."/>
            <person name="Tonon T."/>
            <person name="Barbeyron T."/>
            <person name="Michel G."/>
            <person name="Noel B."/>
            <person name="Valentin K."/>
            <person name="Elias M."/>
            <person name="Artiguenave F."/>
            <person name="Arun A."/>
            <person name="Aury J.M."/>
            <person name="Barbosa-Neto J.F."/>
            <person name="Bothwell J.H."/>
            <person name="Bouget F.Y."/>
            <person name="Brillet L."/>
            <person name="Cabello-Hurtado F."/>
            <person name="Capella-Gutierrez S."/>
            <person name="Charrier B."/>
            <person name="Cladiere L."/>
            <person name="Cock J.M."/>
            <person name="Coelho S.M."/>
            <person name="Colleoni C."/>
            <person name="Czjzek M."/>
            <person name="Da Silva C."/>
            <person name="Delage L."/>
            <person name="Denoeud F."/>
            <person name="Deschamps P."/>
            <person name="Dittami S.M."/>
            <person name="Gabaldon T."/>
            <person name="Gachon C.M."/>
            <person name="Groisillier A."/>
            <person name="Herve C."/>
            <person name="Jabbari K."/>
            <person name="Katinka M."/>
            <person name="Kloareg B."/>
            <person name="Kowalczyk N."/>
            <person name="Labadie K."/>
            <person name="Leblanc C."/>
            <person name="Lopez P.J."/>
            <person name="McLachlan D.H."/>
            <person name="Meslet-Cladiere L."/>
            <person name="Moustafa A."/>
            <person name="Nehr Z."/>
            <person name="Nyvall Collen P."/>
            <person name="Panaud O."/>
            <person name="Partensky F."/>
            <person name="Poulain J."/>
            <person name="Rensing S.A."/>
            <person name="Rousvoal S."/>
            <person name="Samson G."/>
            <person name="Symeonidi A."/>
            <person name="Weissenbach J."/>
            <person name="Zambounis A."/>
            <person name="Wincker P."/>
            <person name="Boyen C."/>
        </authorList>
    </citation>
    <scope>NUCLEOTIDE SEQUENCE [LARGE SCALE GENOMIC DNA]</scope>
    <source>
        <strain evidence="2">cv. Stackhouse</strain>
    </source>
</reference>
<dbReference type="RefSeq" id="XP_005718228.1">
    <property type="nucleotide sequence ID" value="XM_005718171.1"/>
</dbReference>
<dbReference type="AlphaFoldDB" id="R7QIJ8"/>
<dbReference type="EMBL" id="HG001918">
    <property type="protein sequence ID" value="CDF38342.1"/>
    <property type="molecule type" value="Genomic_DNA"/>
</dbReference>
<dbReference type="Proteomes" id="UP000012073">
    <property type="component" value="Unassembled WGS sequence"/>
</dbReference>
<organism evidence="1 2">
    <name type="scientific">Chondrus crispus</name>
    <name type="common">Carrageen Irish moss</name>
    <name type="synonym">Polymorpha crispa</name>
    <dbReference type="NCBI Taxonomy" id="2769"/>
    <lineage>
        <taxon>Eukaryota</taxon>
        <taxon>Rhodophyta</taxon>
        <taxon>Florideophyceae</taxon>
        <taxon>Rhodymeniophycidae</taxon>
        <taxon>Gigartinales</taxon>
        <taxon>Gigartinaceae</taxon>
        <taxon>Chondrus</taxon>
    </lineage>
</organism>
<dbReference type="Gramene" id="CDF38342">
    <property type="protein sequence ID" value="CDF38342"/>
    <property type="gene ID" value="CHC_T00000943001"/>
</dbReference>
<evidence type="ECO:0000313" key="2">
    <source>
        <dbReference type="Proteomes" id="UP000012073"/>
    </source>
</evidence>
<protein>
    <submittedName>
        <fullName evidence="1">Uncharacterized protein</fullName>
    </submittedName>
</protein>
<sequence length="170" mass="19240">MGRGKERQVWEKGKACCTYRLRRGTQGVRTEAGEVGKEVLQVWNCTRPGRRGRGDNRAATCLVVSCKQFAVCTVLWGHRESPHAAEYFPNLRSRYTFNTCTTEGPRNSRICLLYEHNPFDLCTNTLLLLYFASPCTSCPCYTSPSQPLSACLFSILHYGIPRLSPFQVHL</sequence>
<keyword evidence="2" id="KW-1185">Reference proteome</keyword>